<keyword evidence="3" id="KW-0227">DNA damage</keyword>
<keyword evidence="5" id="KW-0190">Covalent protein-DNA linkage</keyword>
<evidence type="ECO:0000256" key="7">
    <source>
        <dbReference type="ARBA" id="ARBA00023239"/>
    </source>
</evidence>
<accession>A0AAU7MZ06</accession>
<comment type="similarity">
    <text evidence="1 8">Belongs to the SOS response-associated peptidase family.</text>
</comment>
<protein>
    <recommendedName>
        <fullName evidence="8">Abasic site processing protein</fullName>
        <ecNumber evidence="8">3.4.-.-</ecNumber>
    </recommendedName>
</protein>
<reference evidence="9" key="1">
    <citation type="submission" date="2024-05" db="EMBL/GenBank/DDBJ databases">
        <title>Draft Genome Sequences of Flagellimonas sp. MMG031 and Marinobacter sp. MMG032 Isolated from the dinoflagellate Symbiodinium pilosum.</title>
        <authorList>
            <person name="Shikuma N.J."/>
            <person name="Farrell M.V."/>
        </authorList>
    </citation>
    <scope>NUCLEOTIDE SEQUENCE</scope>
    <source>
        <strain evidence="9">MMG031</strain>
    </source>
</reference>
<dbReference type="GO" id="GO:0003697">
    <property type="term" value="F:single-stranded DNA binding"/>
    <property type="evidence" value="ECO:0007669"/>
    <property type="project" value="InterPro"/>
</dbReference>
<dbReference type="GO" id="GO:0016829">
    <property type="term" value="F:lyase activity"/>
    <property type="evidence" value="ECO:0007669"/>
    <property type="project" value="UniProtKB-KW"/>
</dbReference>
<evidence type="ECO:0000256" key="3">
    <source>
        <dbReference type="ARBA" id="ARBA00022763"/>
    </source>
</evidence>
<keyword evidence="7" id="KW-0456">Lyase</keyword>
<dbReference type="PANTHER" id="PTHR13604:SF0">
    <property type="entry name" value="ABASIC SITE PROCESSING PROTEIN HMCES"/>
    <property type="match status" value="1"/>
</dbReference>
<sequence>MIYKLSNDAGKEEIEQEFGIPFRYPNLYTPNPIINGFHEINLSVVTMEEPNRISLAIWGLMPQDFKEDWHIFQDNANTLNVKVSELEDIDWMQESFEQRRCLIIVTGFYTHLLENGNTCSFYIHQANNRPFYLAGTYNRLDDGFLCTALMVDKTDTFLTKYHNISNLCPVIIPKAMAMDWLNQKATPSELEEIIQKPKDVKLKAKRLSNEFFLNHITSDTQHLPLITNSQD</sequence>
<keyword evidence="6" id="KW-0238">DNA-binding</keyword>
<proteinExistence type="inferred from homology"/>
<evidence type="ECO:0000313" key="9">
    <source>
        <dbReference type="EMBL" id="XBQ23461.1"/>
    </source>
</evidence>
<evidence type="ECO:0000256" key="1">
    <source>
        <dbReference type="ARBA" id="ARBA00008136"/>
    </source>
</evidence>
<evidence type="ECO:0000256" key="8">
    <source>
        <dbReference type="RuleBase" id="RU364100"/>
    </source>
</evidence>
<dbReference type="KEGG" id="fld:ABNE31_00775"/>
<dbReference type="EMBL" id="CP157804">
    <property type="protein sequence ID" value="XBQ23461.1"/>
    <property type="molecule type" value="Genomic_DNA"/>
</dbReference>
<dbReference type="InterPro" id="IPR003738">
    <property type="entry name" value="SRAP"/>
</dbReference>
<dbReference type="RefSeq" id="WP_349352003.1">
    <property type="nucleotide sequence ID" value="NZ_CP157804.1"/>
</dbReference>
<evidence type="ECO:0000256" key="6">
    <source>
        <dbReference type="ARBA" id="ARBA00023125"/>
    </source>
</evidence>
<dbReference type="Pfam" id="PF02586">
    <property type="entry name" value="SRAP"/>
    <property type="match status" value="1"/>
</dbReference>
<gene>
    <name evidence="9" type="ORF">ABNE31_00775</name>
</gene>
<dbReference type="PANTHER" id="PTHR13604">
    <property type="entry name" value="DC12-RELATED"/>
    <property type="match status" value="1"/>
</dbReference>
<dbReference type="GO" id="GO:0106300">
    <property type="term" value="P:protein-DNA covalent cross-linking repair"/>
    <property type="evidence" value="ECO:0007669"/>
    <property type="project" value="InterPro"/>
</dbReference>
<organism evidence="9">
    <name type="scientific">Flagellimonas sp. MMG031</name>
    <dbReference type="NCBI Taxonomy" id="3158549"/>
    <lineage>
        <taxon>Bacteria</taxon>
        <taxon>Pseudomonadati</taxon>
        <taxon>Bacteroidota</taxon>
        <taxon>Flavobacteriia</taxon>
        <taxon>Flavobacteriales</taxon>
        <taxon>Flavobacteriaceae</taxon>
        <taxon>Flagellimonas</taxon>
    </lineage>
</organism>
<evidence type="ECO:0000256" key="4">
    <source>
        <dbReference type="ARBA" id="ARBA00022801"/>
    </source>
</evidence>
<dbReference type="GO" id="GO:0006508">
    <property type="term" value="P:proteolysis"/>
    <property type="evidence" value="ECO:0007669"/>
    <property type="project" value="UniProtKB-KW"/>
</dbReference>
<name>A0AAU7MZ06_9FLAO</name>
<dbReference type="AlphaFoldDB" id="A0AAU7MZ06"/>
<dbReference type="SUPFAM" id="SSF143081">
    <property type="entry name" value="BB1717-like"/>
    <property type="match status" value="1"/>
</dbReference>
<keyword evidence="2 8" id="KW-0645">Protease</keyword>
<dbReference type="GO" id="GO:0008233">
    <property type="term" value="F:peptidase activity"/>
    <property type="evidence" value="ECO:0007669"/>
    <property type="project" value="UniProtKB-KW"/>
</dbReference>
<dbReference type="Gene3D" id="3.90.1680.10">
    <property type="entry name" value="SOS response associated peptidase-like"/>
    <property type="match status" value="1"/>
</dbReference>
<evidence type="ECO:0000256" key="5">
    <source>
        <dbReference type="ARBA" id="ARBA00023124"/>
    </source>
</evidence>
<dbReference type="InterPro" id="IPR036590">
    <property type="entry name" value="SRAP-like"/>
</dbReference>
<evidence type="ECO:0000256" key="2">
    <source>
        <dbReference type="ARBA" id="ARBA00022670"/>
    </source>
</evidence>
<dbReference type="EC" id="3.4.-.-" evidence="8"/>
<keyword evidence="4 8" id="KW-0378">Hydrolase</keyword>